<dbReference type="SUPFAM" id="SSF46785">
    <property type="entry name" value="Winged helix' DNA-binding domain"/>
    <property type="match status" value="1"/>
</dbReference>
<comment type="similarity">
    <text evidence="1">Belongs to the LysR transcriptional regulatory family.</text>
</comment>
<evidence type="ECO:0000256" key="1">
    <source>
        <dbReference type="ARBA" id="ARBA00009437"/>
    </source>
</evidence>
<organism evidence="6 7">
    <name type="scientific">Antarctobacter heliothermus</name>
    <dbReference type="NCBI Taxonomy" id="74033"/>
    <lineage>
        <taxon>Bacteria</taxon>
        <taxon>Pseudomonadati</taxon>
        <taxon>Pseudomonadota</taxon>
        <taxon>Alphaproteobacteria</taxon>
        <taxon>Rhodobacterales</taxon>
        <taxon>Roseobacteraceae</taxon>
        <taxon>Antarctobacter</taxon>
    </lineage>
</organism>
<evidence type="ECO:0000256" key="2">
    <source>
        <dbReference type="ARBA" id="ARBA00023015"/>
    </source>
</evidence>
<dbReference type="InterPro" id="IPR036388">
    <property type="entry name" value="WH-like_DNA-bd_sf"/>
</dbReference>
<evidence type="ECO:0000256" key="3">
    <source>
        <dbReference type="ARBA" id="ARBA00023125"/>
    </source>
</evidence>
<feature type="domain" description="HTH lysR-type" evidence="5">
    <location>
        <begin position="3"/>
        <end position="59"/>
    </location>
</feature>
<dbReference type="PROSITE" id="PS50931">
    <property type="entry name" value="HTH_LYSR"/>
    <property type="match status" value="1"/>
</dbReference>
<dbReference type="Pfam" id="PF03466">
    <property type="entry name" value="LysR_substrate"/>
    <property type="match status" value="1"/>
</dbReference>
<dbReference type="PANTHER" id="PTHR30419">
    <property type="entry name" value="HTH-TYPE TRANSCRIPTIONAL REGULATOR YBHD"/>
    <property type="match status" value="1"/>
</dbReference>
<dbReference type="PANTHER" id="PTHR30419:SF8">
    <property type="entry name" value="NITROGEN ASSIMILATION TRANSCRIPTIONAL ACTIVATOR-RELATED"/>
    <property type="match status" value="1"/>
</dbReference>
<dbReference type="GO" id="GO:0003677">
    <property type="term" value="F:DNA binding"/>
    <property type="evidence" value="ECO:0007669"/>
    <property type="project" value="UniProtKB-KW"/>
</dbReference>
<dbReference type="EMBL" id="FZON01000056">
    <property type="protein sequence ID" value="SNT08655.1"/>
    <property type="molecule type" value="Genomic_DNA"/>
</dbReference>
<keyword evidence="4" id="KW-0804">Transcription</keyword>
<dbReference type="AlphaFoldDB" id="A0A239JS47"/>
<evidence type="ECO:0000313" key="7">
    <source>
        <dbReference type="Proteomes" id="UP000198440"/>
    </source>
</evidence>
<evidence type="ECO:0000313" key="6">
    <source>
        <dbReference type="EMBL" id="SNT08655.1"/>
    </source>
</evidence>
<dbReference type="GO" id="GO:0005829">
    <property type="term" value="C:cytosol"/>
    <property type="evidence" value="ECO:0007669"/>
    <property type="project" value="TreeGrafter"/>
</dbReference>
<dbReference type="SUPFAM" id="SSF53850">
    <property type="entry name" value="Periplasmic binding protein-like II"/>
    <property type="match status" value="1"/>
</dbReference>
<keyword evidence="3 6" id="KW-0238">DNA-binding</keyword>
<dbReference type="RefSeq" id="WP_089279763.1">
    <property type="nucleotide sequence ID" value="NZ_FZON01000056.1"/>
</dbReference>
<dbReference type="Gene3D" id="3.40.190.290">
    <property type="match status" value="1"/>
</dbReference>
<dbReference type="PRINTS" id="PR00039">
    <property type="entry name" value="HTHLYSR"/>
</dbReference>
<dbReference type="Gene3D" id="1.10.10.10">
    <property type="entry name" value="Winged helix-like DNA-binding domain superfamily/Winged helix DNA-binding domain"/>
    <property type="match status" value="1"/>
</dbReference>
<dbReference type="Pfam" id="PF00126">
    <property type="entry name" value="HTH_1"/>
    <property type="match status" value="1"/>
</dbReference>
<dbReference type="GO" id="GO:0003700">
    <property type="term" value="F:DNA-binding transcription factor activity"/>
    <property type="evidence" value="ECO:0007669"/>
    <property type="project" value="InterPro"/>
</dbReference>
<gene>
    <name evidence="6" type="ORF">SAMN04488078_105614</name>
</gene>
<dbReference type="Proteomes" id="UP000198440">
    <property type="component" value="Unassembled WGS sequence"/>
</dbReference>
<dbReference type="InterPro" id="IPR005119">
    <property type="entry name" value="LysR_subst-bd"/>
</dbReference>
<sequence length="313" mass="34228">MQIDPRHLVQLAVIVDKASFTEAAHELNVTQPALSKTIGLLEKRLGAPLLSQRRPVVPTPLGETLAQQGRLIQASMKEAEQTISDRQRGLRGRIRLGAPPFFLETLASDVVRDFTARHPDVAFEFVAGFFDEVRDLVLRRRLDLALGPMNATLNAPSLRTETLILSQKALFCRAGHPLLTKSEITADDLASFGWIGHSLNSVITTEMKIDLFEFGVEGVELVVASASVSLLLSLLETTDYLSYLPMFMMRDAVRSGSISALPVQGFAPKTPLGLIHGVSAMSDPLVRAFAETMKRHLTAAEAELLHLFPSLAP</sequence>
<proteinExistence type="inferred from homology"/>
<protein>
    <submittedName>
        <fullName evidence="6">DNA-binding transcriptional regulator, LysR family</fullName>
    </submittedName>
</protein>
<dbReference type="InterPro" id="IPR036390">
    <property type="entry name" value="WH_DNA-bd_sf"/>
</dbReference>
<dbReference type="OrthoDB" id="9803030at2"/>
<accession>A0A239JS47</accession>
<keyword evidence="2" id="KW-0805">Transcription regulation</keyword>
<evidence type="ECO:0000259" key="5">
    <source>
        <dbReference type="PROSITE" id="PS50931"/>
    </source>
</evidence>
<reference evidence="6 7" key="1">
    <citation type="submission" date="2017-06" db="EMBL/GenBank/DDBJ databases">
        <authorList>
            <person name="Kim H.J."/>
            <person name="Triplett B.A."/>
        </authorList>
    </citation>
    <scope>NUCLEOTIDE SEQUENCE [LARGE SCALE GENOMIC DNA]</scope>
    <source>
        <strain evidence="6 7">DSM 11445</strain>
    </source>
</reference>
<dbReference type="InterPro" id="IPR000847">
    <property type="entry name" value="LysR_HTH_N"/>
</dbReference>
<dbReference type="InterPro" id="IPR050950">
    <property type="entry name" value="HTH-type_LysR_regulators"/>
</dbReference>
<name>A0A239JS47_9RHOB</name>
<evidence type="ECO:0000256" key="4">
    <source>
        <dbReference type="ARBA" id="ARBA00023163"/>
    </source>
</evidence>